<name>A0A9D2SSN9_9FIRM</name>
<dbReference type="InterPro" id="IPR001932">
    <property type="entry name" value="PPM-type_phosphatase-like_dom"/>
</dbReference>
<protein>
    <submittedName>
        <fullName evidence="2">Protein phosphatase 2C domain-containing protein</fullName>
    </submittedName>
</protein>
<dbReference type="AlphaFoldDB" id="A0A9D2SSN9"/>
<organism evidence="2 3">
    <name type="scientific">Candidatus Eisenbergiella merdavium</name>
    <dbReference type="NCBI Taxonomy" id="2838551"/>
    <lineage>
        <taxon>Bacteria</taxon>
        <taxon>Bacillati</taxon>
        <taxon>Bacillota</taxon>
        <taxon>Clostridia</taxon>
        <taxon>Lachnospirales</taxon>
        <taxon>Lachnospiraceae</taxon>
        <taxon>Eisenbergiella</taxon>
    </lineage>
</organism>
<reference evidence="2" key="2">
    <citation type="submission" date="2021-04" db="EMBL/GenBank/DDBJ databases">
        <authorList>
            <person name="Gilroy R."/>
        </authorList>
    </citation>
    <scope>NUCLEOTIDE SEQUENCE</scope>
    <source>
        <strain evidence="2">USAMLcec2-132</strain>
    </source>
</reference>
<dbReference type="CDD" id="cd00143">
    <property type="entry name" value="PP2Cc"/>
    <property type="match status" value="1"/>
</dbReference>
<accession>A0A9D2SSN9</accession>
<evidence type="ECO:0000313" key="2">
    <source>
        <dbReference type="EMBL" id="HJC25995.1"/>
    </source>
</evidence>
<dbReference type="EMBL" id="DWWS01000075">
    <property type="protein sequence ID" value="HJC25995.1"/>
    <property type="molecule type" value="Genomic_DNA"/>
</dbReference>
<gene>
    <name evidence="2" type="ORF">H9761_20260</name>
</gene>
<sequence>MTEESKIVTVQVDAGVPREKQSGLVCAAYSEPGARSSQQDSLFCGERDGMLLAAVCDGMGGMNGGEIASGIAARIFAEAFYAQELSDPAGFLEEMAHKADEAVFGLSEGGRPMGAGSTIVSVLIRGRSLYWLSVGDSRIYLFRRGELLCPVRPHNYGELLRARLAEGKISGEAYRAGLKNAEALISFLGIGGLKLMEANRQPFWLEDGDQVLLCSDGLYRSLSEERIRELLMSGANPSILARNLVQEAVEAGGIRQDNTSAVLIRCQFARKGPETEPEP</sequence>
<dbReference type="InterPro" id="IPR036457">
    <property type="entry name" value="PPM-type-like_dom_sf"/>
</dbReference>
<proteinExistence type="predicted"/>
<dbReference type="SUPFAM" id="SSF81606">
    <property type="entry name" value="PP2C-like"/>
    <property type="match status" value="1"/>
</dbReference>
<dbReference type="Proteomes" id="UP000823891">
    <property type="component" value="Unassembled WGS sequence"/>
</dbReference>
<dbReference type="SMART" id="SM00332">
    <property type="entry name" value="PP2Cc"/>
    <property type="match status" value="1"/>
</dbReference>
<reference evidence="2" key="1">
    <citation type="journal article" date="2021" name="PeerJ">
        <title>Extensive microbial diversity within the chicken gut microbiome revealed by metagenomics and culture.</title>
        <authorList>
            <person name="Gilroy R."/>
            <person name="Ravi A."/>
            <person name="Getino M."/>
            <person name="Pursley I."/>
            <person name="Horton D.L."/>
            <person name="Alikhan N.F."/>
            <person name="Baker D."/>
            <person name="Gharbi K."/>
            <person name="Hall N."/>
            <person name="Watson M."/>
            <person name="Adriaenssens E.M."/>
            <person name="Foster-Nyarko E."/>
            <person name="Jarju S."/>
            <person name="Secka A."/>
            <person name="Antonio M."/>
            <person name="Oren A."/>
            <person name="Chaudhuri R.R."/>
            <person name="La Ragione R."/>
            <person name="Hildebrand F."/>
            <person name="Pallen M.J."/>
        </authorList>
    </citation>
    <scope>NUCLEOTIDE SEQUENCE</scope>
    <source>
        <strain evidence="2">USAMLcec2-132</strain>
    </source>
</reference>
<evidence type="ECO:0000259" key="1">
    <source>
        <dbReference type="PROSITE" id="PS51746"/>
    </source>
</evidence>
<dbReference type="Pfam" id="PF13672">
    <property type="entry name" value="PP2C_2"/>
    <property type="match status" value="1"/>
</dbReference>
<comment type="caution">
    <text evidence="2">The sequence shown here is derived from an EMBL/GenBank/DDBJ whole genome shotgun (WGS) entry which is preliminary data.</text>
</comment>
<feature type="domain" description="PPM-type phosphatase" evidence="1">
    <location>
        <begin position="25"/>
        <end position="266"/>
    </location>
</feature>
<dbReference type="Gene3D" id="3.60.40.10">
    <property type="entry name" value="PPM-type phosphatase domain"/>
    <property type="match status" value="1"/>
</dbReference>
<evidence type="ECO:0000313" key="3">
    <source>
        <dbReference type="Proteomes" id="UP000823891"/>
    </source>
</evidence>
<dbReference type="SMART" id="SM00331">
    <property type="entry name" value="PP2C_SIG"/>
    <property type="match status" value="1"/>
</dbReference>
<dbReference type="PROSITE" id="PS51746">
    <property type="entry name" value="PPM_2"/>
    <property type="match status" value="1"/>
</dbReference>